<name>A0AAE3KQZ0_9CYAN</name>
<protein>
    <submittedName>
        <fullName evidence="3">IS630 family transposase</fullName>
    </submittedName>
</protein>
<sequence length="292" mass="33815">MPKPYSYDLRQKVIQAIKLDGLKITEASEIFSISRNTIRLWLKRERETGDFQALPNQPSGNGHKITDWGEFTKFVELNGDKTQVEMAKLWREEISDRTISRGLKKIGFTRKKTYGYQERDEVKRLLFKEEIGLYVPQELVYIDEYESGMDNREDYSYGWNEKGNRFYALKSGKRQGRVNMIAGYCDGQLLAPFTVEGSCNRIVFETWLETCLIPTLKPGQIVIADNATFHKGGRILQLIEAAGCQLKYLPSSEPDLNKIERCWSWLKSRIRKQLTQFDCLRDAMEAVLRTAA</sequence>
<comment type="caution">
    <text evidence="3">The sequence shown here is derived from an EMBL/GenBank/DDBJ whole genome shotgun (WGS) entry which is preliminary data.</text>
</comment>
<dbReference type="Gene3D" id="1.10.10.10">
    <property type="entry name" value="Winged helix-like DNA-binding domain superfamily/Winged helix DNA-binding domain"/>
    <property type="match status" value="1"/>
</dbReference>
<evidence type="ECO:0000313" key="4">
    <source>
        <dbReference type="Proteomes" id="UP001204953"/>
    </source>
</evidence>
<evidence type="ECO:0000313" key="3">
    <source>
        <dbReference type="EMBL" id="MCP2731113.1"/>
    </source>
</evidence>
<accession>A0AAE3KQZ0</accession>
<dbReference type="EMBL" id="JAMZMM010000282">
    <property type="protein sequence ID" value="MCP2731113.1"/>
    <property type="molecule type" value="Genomic_DNA"/>
</dbReference>
<dbReference type="InterPro" id="IPR009057">
    <property type="entry name" value="Homeodomain-like_sf"/>
</dbReference>
<dbReference type="PANTHER" id="PTHR46564">
    <property type="entry name" value="TRANSPOSASE"/>
    <property type="match status" value="1"/>
</dbReference>
<dbReference type="InterPro" id="IPR002622">
    <property type="entry name" value="Transposase_14"/>
</dbReference>
<dbReference type="NCBIfam" id="NF033545">
    <property type="entry name" value="transpos_IS630"/>
    <property type="match status" value="1"/>
</dbReference>
<dbReference type="Pfam" id="PF13358">
    <property type="entry name" value="DDE_3"/>
    <property type="match status" value="1"/>
</dbReference>
<dbReference type="Pfam" id="PF01710">
    <property type="entry name" value="HTH_Tnp_IS630"/>
    <property type="match status" value="1"/>
</dbReference>
<dbReference type="InterPro" id="IPR047655">
    <property type="entry name" value="Transpos_IS630-like"/>
</dbReference>
<dbReference type="PANTHER" id="PTHR46564:SF1">
    <property type="entry name" value="TRANSPOSASE"/>
    <property type="match status" value="1"/>
</dbReference>
<evidence type="ECO:0000259" key="2">
    <source>
        <dbReference type="Pfam" id="PF13358"/>
    </source>
</evidence>
<dbReference type="GO" id="GO:0003676">
    <property type="term" value="F:nucleic acid binding"/>
    <property type="evidence" value="ECO:0007669"/>
    <property type="project" value="InterPro"/>
</dbReference>
<dbReference type="RefSeq" id="WP_254013858.1">
    <property type="nucleotide sequence ID" value="NZ_JAMZMM010000282.1"/>
</dbReference>
<dbReference type="SUPFAM" id="SSF46689">
    <property type="entry name" value="Homeodomain-like"/>
    <property type="match status" value="1"/>
</dbReference>
<evidence type="ECO:0000259" key="1">
    <source>
        <dbReference type="Pfam" id="PF01710"/>
    </source>
</evidence>
<keyword evidence="4" id="KW-1185">Reference proteome</keyword>
<dbReference type="InterPro" id="IPR038717">
    <property type="entry name" value="Tc1-like_DDE_dom"/>
</dbReference>
<feature type="domain" description="Tc1-like transposase DDE" evidence="2">
    <location>
        <begin position="139"/>
        <end position="276"/>
    </location>
</feature>
<proteinExistence type="predicted"/>
<dbReference type="Gene3D" id="3.30.420.10">
    <property type="entry name" value="Ribonuclease H-like superfamily/Ribonuclease H"/>
    <property type="match status" value="1"/>
</dbReference>
<reference evidence="3" key="1">
    <citation type="submission" date="2022-06" db="EMBL/GenBank/DDBJ databases">
        <title>New cyanobacteria of genus Symplocastrum in benthos of Lake Baikal.</title>
        <authorList>
            <person name="Sorokovikova E."/>
            <person name="Tikhonova I."/>
            <person name="Krasnopeev A."/>
            <person name="Evseev P."/>
            <person name="Gladkikh A."/>
            <person name="Belykh O."/>
        </authorList>
    </citation>
    <scope>NUCLEOTIDE SEQUENCE</scope>
    <source>
        <strain evidence="3">BBK-W-15</strain>
    </source>
</reference>
<dbReference type="Proteomes" id="UP001204953">
    <property type="component" value="Unassembled WGS sequence"/>
</dbReference>
<dbReference type="AlphaFoldDB" id="A0AAE3KQZ0"/>
<organism evidence="3 4">
    <name type="scientific">Limnofasciculus baicalensis BBK-W-15</name>
    <dbReference type="NCBI Taxonomy" id="2699891"/>
    <lineage>
        <taxon>Bacteria</taxon>
        <taxon>Bacillati</taxon>
        <taxon>Cyanobacteriota</taxon>
        <taxon>Cyanophyceae</taxon>
        <taxon>Coleofasciculales</taxon>
        <taxon>Coleofasciculaceae</taxon>
        <taxon>Limnofasciculus</taxon>
        <taxon>Limnofasciculus baicalensis</taxon>
    </lineage>
</organism>
<gene>
    <name evidence="3" type="ORF">NJ959_22050</name>
</gene>
<feature type="domain" description="Transposase Synechocystis PCC 6803" evidence="1">
    <location>
        <begin position="5"/>
        <end position="123"/>
    </location>
</feature>
<dbReference type="InterPro" id="IPR036397">
    <property type="entry name" value="RNaseH_sf"/>
</dbReference>
<dbReference type="InterPro" id="IPR036388">
    <property type="entry name" value="WH-like_DNA-bd_sf"/>
</dbReference>